<dbReference type="Proteomes" id="UP000665020">
    <property type="component" value="Chromosome"/>
</dbReference>
<evidence type="ECO:0000259" key="4">
    <source>
        <dbReference type="PROSITE" id="PS51077"/>
    </source>
</evidence>
<dbReference type="Pfam" id="PF01614">
    <property type="entry name" value="IclR_C"/>
    <property type="match status" value="1"/>
</dbReference>
<dbReference type="InterPro" id="IPR050707">
    <property type="entry name" value="HTH_MetabolicPath_Reg"/>
</dbReference>
<dbReference type="EMBL" id="CP046640">
    <property type="protein sequence ID" value="QTL99632.1"/>
    <property type="molecule type" value="Genomic_DNA"/>
</dbReference>
<dbReference type="InterPro" id="IPR036390">
    <property type="entry name" value="WH_DNA-bd_sf"/>
</dbReference>
<evidence type="ECO:0000259" key="5">
    <source>
        <dbReference type="PROSITE" id="PS51078"/>
    </source>
</evidence>
<evidence type="ECO:0000256" key="3">
    <source>
        <dbReference type="ARBA" id="ARBA00023163"/>
    </source>
</evidence>
<dbReference type="PANTHER" id="PTHR30136:SF24">
    <property type="entry name" value="HTH-TYPE TRANSCRIPTIONAL REPRESSOR ALLR"/>
    <property type="match status" value="1"/>
</dbReference>
<dbReference type="PROSITE" id="PS51077">
    <property type="entry name" value="HTH_ICLR"/>
    <property type="match status" value="1"/>
</dbReference>
<dbReference type="Gene3D" id="3.30.450.40">
    <property type="match status" value="1"/>
</dbReference>
<dbReference type="GO" id="GO:0003700">
    <property type="term" value="F:DNA-binding transcription factor activity"/>
    <property type="evidence" value="ECO:0007669"/>
    <property type="project" value="TreeGrafter"/>
</dbReference>
<dbReference type="PROSITE" id="PS51078">
    <property type="entry name" value="ICLR_ED"/>
    <property type="match status" value="1"/>
</dbReference>
<dbReference type="GO" id="GO:0045892">
    <property type="term" value="P:negative regulation of DNA-templated transcription"/>
    <property type="evidence" value="ECO:0007669"/>
    <property type="project" value="TreeGrafter"/>
</dbReference>
<dbReference type="PANTHER" id="PTHR30136">
    <property type="entry name" value="HELIX-TURN-HELIX TRANSCRIPTIONAL REGULATOR, ICLR FAMILY"/>
    <property type="match status" value="1"/>
</dbReference>
<dbReference type="GO" id="GO:0003677">
    <property type="term" value="F:DNA binding"/>
    <property type="evidence" value="ECO:0007669"/>
    <property type="project" value="UniProtKB-KW"/>
</dbReference>
<feature type="domain" description="HTH iclR-type" evidence="4">
    <location>
        <begin position="6"/>
        <end position="68"/>
    </location>
</feature>
<evidence type="ECO:0000313" key="6">
    <source>
        <dbReference type="EMBL" id="QTL99632.1"/>
    </source>
</evidence>
<feature type="domain" description="IclR-ED" evidence="5">
    <location>
        <begin position="69"/>
        <end position="251"/>
    </location>
</feature>
<dbReference type="InterPro" id="IPR029016">
    <property type="entry name" value="GAF-like_dom_sf"/>
</dbReference>
<dbReference type="InterPro" id="IPR005471">
    <property type="entry name" value="Tscrpt_reg_IclR_N"/>
</dbReference>
<name>A0A8A7KP99_9FIRM</name>
<keyword evidence="3" id="KW-0804">Transcription</keyword>
<dbReference type="Pfam" id="PF09339">
    <property type="entry name" value="HTH_IclR"/>
    <property type="match status" value="1"/>
</dbReference>
<dbReference type="SUPFAM" id="SSF55781">
    <property type="entry name" value="GAF domain-like"/>
    <property type="match status" value="1"/>
</dbReference>
<protein>
    <submittedName>
        <fullName evidence="6">Helix-turn-helix domain-containing protein</fullName>
    </submittedName>
</protein>
<proteinExistence type="predicted"/>
<dbReference type="SUPFAM" id="SSF46785">
    <property type="entry name" value="Winged helix' DNA-binding domain"/>
    <property type="match status" value="1"/>
</dbReference>
<keyword evidence="2" id="KW-0238">DNA-binding</keyword>
<evidence type="ECO:0000256" key="1">
    <source>
        <dbReference type="ARBA" id="ARBA00023015"/>
    </source>
</evidence>
<organism evidence="6 7">
    <name type="scientific">Iocasia fonsfrigidae</name>
    <dbReference type="NCBI Taxonomy" id="2682810"/>
    <lineage>
        <taxon>Bacteria</taxon>
        <taxon>Bacillati</taxon>
        <taxon>Bacillota</taxon>
        <taxon>Clostridia</taxon>
        <taxon>Halanaerobiales</taxon>
        <taxon>Halanaerobiaceae</taxon>
        <taxon>Iocasia</taxon>
    </lineage>
</organism>
<dbReference type="InterPro" id="IPR036388">
    <property type="entry name" value="WH-like_DNA-bd_sf"/>
</dbReference>
<sequence>MNKTRESTLERAIKILEYLATSKKNTRLSDIGKTLNIPNGTTYNILKTLEKYKLIECELPSKRYKLGFKMFQLGNHVEWIKNLRNNSLPYMRELTKDSGETSQLGIIFEEDLYFLEIIETPNNTKTRSTVGSSLPLNAPAAGKVLLAYQPAEKREILLKNIELVRFTHNTITDRKKMAEELQKVVEQGYALDNEEVFLGTTCIAVPVFDSKKRVCAALGITGDTARIKKNMPSLINTIQHEALNISFKMGYQLL</sequence>
<dbReference type="SMART" id="SM00346">
    <property type="entry name" value="HTH_ICLR"/>
    <property type="match status" value="1"/>
</dbReference>
<accession>A0A8A7KP99</accession>
<evidence type="ECO:0000256" key="2">
    <source>
        <dbReference type="ARBA" id="ARBA00023125"/>
    </source>
</evidence>
<dbReference type="RefSeq" id="WP_125986659.1">
    <property type="nucleotide sequence ID" value="NZ_CP046640.1"/>
</dbReference>
<keyword evidence="7" id="KW-1185">Reference proteome</keyword>
<dbReference type="KEGG" id="ifn:GM661_17575"/>
<dbReference type="InterPro" id="IPR014757">
    <property type="entry name" value="Tscrpt_reg_IclR_C"/>
</dbReference>
<gene>
    <name evidence="6" type="ORF">GM661_17575</name>
</gene>
<dbReference type="Gene3D" id="1.10.10.10">
    <property type="entry name" value="Winged helix-like DNA-binding domain superfamily/Winged helix DNA-binding domain"/>
    <property type="match status" value="1"/>
</dbReference>
<dbReference type="AlphaFoldDB" id="A0A8A7KP99"/>
<evidence type="ECO:0000313" key="7">
    <source>
        <dbReference type="Proteomes" id="UP000665020"/>
    </source>
</evidence>
<keyword evidence="1" id="KW-0805">Transcription regulation</keyword>
<reference evidence="6" key="1">
    <citation type="submission" date="2019-12" db="EMBL/GenBank/DDBJ databases">
        <authorList>
            <person name="zhang j."/>
            <person name="sun C.M."/>
        </authorList>
    </citation>
    <scope>NUCLEOTIDE SEQUENCE</scope>
    <source>
        <strain evidence="6">NS-1</strain>
    </source>
</reference>